<protein>
    <submittedName>
        <fullName evidence="1">IS1595 family transposase</fullName>
    </submittedName>
</protein>
<sequence length="25" mass="3026">MKITRCKLNKKTQRKLLEFFVAEVT</sequence>
<proteinExistence type="predicted"/>
<evidence type="ECO:0000313" key="1">
    <source>
        <dbReference type="EMBL" id="NNH78251.1"/>
    </source>
</evidence>
<dbReference type="EMBL" id="JABERL010000063">
    <property type="protein sequence ID" value="NNH79039.1"/>
    <property type="molecule type" value="Genomic_DNA"/>
</dbReference>
<dbReference type="AlphaFoldDB" id="A0A7Y2RGX9"/>
<accession>A0A7Y2RGX9</accession>
<reference evidence="1 3" key="1">
    <citation type="submission" date="2020-04" db="EMBL/GenBank/DDBJ databases">
        <title>Acinetobacter Taxon 24.</title>
        <authorList>
            <person name="Nemec A."/>
            <person name="Radolfova-Krizova L."/>
            <person name="Higgins P.G."/>
            <person name="Spanelova P."/>
        </authorList>
    </citation>
    <scope>NUCLEOTIDE SEQUENCE [LARGE SCALE GENOMIC DNA]</scope>
    <source>
        <strain evidence="1 3">ANC 5380</strain>
    </source>
</reference>
<comment type="caution">
    <text evidence="1">The sequence shown here is derived from an EMBL/GenBank/DDBJ whole genome shotgun (WGS) entry which is preliminary data.</text>
</comment>
<gene>
    <name evidence="1" type="ORF">HLH17_11335</name>
    <name evidence="2" type="ORF">HLH17_15565</name>
</gene>
<organism evidence="1 3">
    <name type="scientific">Acinetobacter terrae</name>
    <dbReference type="NCBI Taxonomy" id="2731247"/>
    <lineage>
        <taxon>Bacteria</taxon>
        <taxon>Pseudomonadati</taxon>
        <taxon>Pseudomonadota</taxon>
        <taxon>Gammaproteobacteria</taxon>
        <taxon>Moraxellales</taxon>
        <taxon>Moraxellaceae</taxon>
        <taxon>Acinetobacter</taxon>
        <taxon>Acinetobacter Taxon 24</taxon>
    </lineage>
</organism>
<evidence type="ECO:0000313" key="3">
    <source>
        <dbReference type="Proteomes" id="UP000569202"/>
    </source>
</evidence>
<dbReference type="Proteomes" id="UP000569202">
    <property type="component" value="Unassembled WGS sequence"/>
</dbReference>
<evidence type="ECO:0000313" key="2">
    <source>
        <dbReference type="EMBL" id="NNH79039.1"/>
    </source>
</evidence>
<feature type="non-terminal residue" evidence="1">
    <location>
        <position position="25"/>
    </location>
</feature>
<dbReference type="EMBL" id="JABERL010000029">
    <property type="protein sequence ID" value="NNH78251.1"/>
    <property type="molecule type" value="Genomic_DNA"/>
</dbReference>
<name>A0A7Y2RGX9_9GAMM</name>